<comment type="caution">
    <text evidence="1">The sequence shown here is derived from an EMBL/GenBank/DDBJ whole genome shotgun (WGS) entry which is preliminary data.</text>
</comment>
<dbReference type="EMBL" id="VOIH02000012">
    <property type="protein sequence ID" value="KAF3432509.1"/>
    <property type="molecule type" value="Genomic_DNA"/>
</dbReference>
<gene>
    <name evidence="1" type="ORF">FNV43_RR27249</name>
</gene>
<accession>A0A8K0DQP2</accession>
<evidence type="ECO:0000313" key="1">
    <source>
        <dbReference type="EMBL" id="KAF3432509.1"/>
    </source>
</evidence>
<keyword evidence="2" id="KW-1185">Reference proteome</keyword>
<evidence type="ECO:0000313" key="2">
    <source>
        <dbReference type="Proteomes" id="UP000796880"/>
    </source>
</evidence>
<sequence>MKSQRWQSSASIVDYLIHVGSLWDAIAHALPSIFGRRHRRHQQGTVSTLSCILHVDSLGFSKLGIMATEKIITSGKLVSSGPSHSSLLARASSELGSLGHEKTMICGFEASLVPKDTLNSGNIHKIPRKSNAAATSSSVLPTASVIRKKGPSFVAVLNGNCIPAPVTNDNQNVPTRKENFISVRVNDAVYKERLGKISQPKLGILVPSNSIRSCERWITLMVKPSDKDKDEFKLNILGSKITTLAVVATEAIAMDSDADHSVQEITVGNSIQNVFSDLADTFEDLDDELQPVEGKTI</sequence>
<proteinExistence type="predicted"/>
<dbReference type="Proteomes" id="UP000796880">
    <property type="component" value="Unassembled WGS sequence"/>
</dbReference>
<dbReference type="AlphaFoldDB" id="A0A8K0DQP2"/>
<reference evidence="1" key="1">
    <citation type="submission" date="2020-03" db="EMBL/GenBank/DDBJ databases">
        <title>A high-quality chromosome-level genome assembly of a woody plant with both climbing and erect habits, Rhamnella rubrinervis.</title>
        <authorList>
            <person name="Lu Z."/>
            <person name="Yang Y."/>
            <person name="Zhu X."/>
            <person name="Sun Y."/>
        </authorList>
    </citation>
    <scope>NUCLEOTIDE SEQUENCE</scope>
    <source>
        <strain evidence="1">BYM</strain>
        <tissue evidence="1">Leaf</tissue>
    </source>
</reference>
<organism evidence="1 2">
    <name type="scientific">Rhamnella rubrinervis</name>
    <dbReference type="NCBI Taxonomy" id="2594499"/>
    <lineage>
        <taxon>Eukaryota</taxon>
        <taxon>Viridiplantae</taxon>
        <taxon>Streptophyta</taxon>
        <taxon>Embryophyta</taxon>
        <taxon>Tracheophyta</taxon>
        <taxon>Spermatophyta</taxon>
        <taxon>Magnoliopsida</taxon>
        <taxon>eudicotyledons</taxon>
        <taxon>Gunneridae</taxon>
        <taxon>Pentapetalae</taxon>
        <taxon>rosids</taxon>
        <taxon>fabids</taxon>
        <taxon>Rosales</taxon>
        <taxon>Rhamnaceae</taxon>
        <taxon>rhamnoid group</taxon>
        <taxon>Rhamneae</taxon>
        <taxon>Rhamnella</taxon>
    </lineage>
</organism>
<protein>
    <submittedName>
        <fullName evidence="1">Uncharacterized protein</fullName>
    </submittedName>
</protein>
<name>A0A8K0DQP2_9ROSA</name>